<sequence length="68" mass="7459">MHPAPMSSLRFALGLIKWCSFTLGSVPVLEETEKPLDHVGGAVQGPNPHPISIWLGARTRLAYTFIMN</sequence>
<reference evidence="2" key="1">
    <citation type="journal article" date="2023" name="Arch. Microbiol.">
        <title>Desulfoferula mesophilus gen. nov. sp. nov., a mesophilic sulfate-reducing bacterium isolated from a brackish lake sediment.</title>
        <authorList>
            <person name="Watanabe T."/>
            <person name="Yabe T."/>
            <person name="Tsuji J.M."/>
            <person name="Fukui M."/>
        </authorList>
    </citation>
    <scope>NUCLEOTIDE SEQUENCE [LARGE SCALE GENOMIC DNA]</scope>
    <source>
        <strain evidence="2">12FAK</strain>
    </source>
</reference>
<evidence type="ECO:0000313" key="1">
    <source>
        <dbReference type="EMBL" id="BEQ14166.1"/>
    </source>
</evidence>
<evidence type="ECO:0008006" key="3">
    <source>
        <dbReference type="Google" id="ProtNLM"/>
    </source>
</evidence>
<dbReference type="AlphaFoldDB" id="A0AAU9EUF6"/>
<name>A0AAU9EUF6_9BACT</name>
<dbReference type="KEGG" id="dmp:FAK_12320"/>
<keyword evidence="2" id="KW-1185">Reference proteome</keyword>
<dbReference type="EMBL" id="AP028679">
    <property type="protein sequence ID" value="BEQ14166.1"/>
    <property type="molecule type" value="Genomic_DNA"/>
</dbReference>
<organism evidence="1 2">
    <name type="scientific">Desulfoferula mesophila</name>
    <dbReference type="NCBI Taxonomy" id="3058419"/>
    <lineage>
        <taxon>Bacteria</taxon>
        <taxon>Pseudomonadati</taxon>
        <taxon>Thermodesulfobacteriota</taxon>
        <taxon>Desulfarculia</taxon>
        <taxon>Desulfarculales</taxon>
        <taxon>Desulfarculaceae</taxon>
        <taxon>Desulfoferula</taxon>
    </lineage>
</organism>
<evidence type="ECO:0000313" key="2">
    <source>
        <dbReference type="Proteomes" id="UP001366166"/>
    </source>
</evidence>
<protein>
    <recommendedName>
        <fullName evidence="3">Secreted protein</fullName>
    </recommendedName>
</protein>
<accession>A0AAU9EUF6</accession>
<gene>
    <name evidence="1" type="ORF">FAK_12320</name>
</gene>
<proteinExistence type="predicted"/>
<dbReference type="Proteomes" id="UP001366166">
    <property type="component" value="Chromosome"/>
</dbReference>